<dbReference type="InterPro" id="IPR056575">
    <property type="entry name" value="WH_MCM3_C"/>
</dbReference>
<feature type="region of interest" description="Disordered" evidence="1">
    <location>
        <begin position="1"/>
        <end position="57"/>
    </location>
</feature>
<feature type="compositionally biased region" description="Polar residues" evidence="1">
    <location>
        <begin position="1"/>
        <end position="11"/>
    </location>
</feature>
<dbReference type="HOGENOM" id="CLU_702361_0_0_1"/>
<feature type="compositionally biased region" description="Basic and acidic residues" evidence="1">
    <location>
        <begin position="41"/>
        <end position="51"/>
    </location>
</feature>
<evidence type="ECO:0000313" key="3">
    <source>
        <dbReference type="EMBL" id="EFQ85525.1"/>
    </source>
</evidence>
<feature type="compositionally biased region" description="Polar residues" evidence="1">
    <location>
        <begin position="20"/>
        <end position="32"/>
    </location>
</feature>
<gene>
    <name evidence="3" type="ORF">PTT_19498</name>
</gene>
<evidence type="ECO:0000259" key="2">
    <source>
        <dbReference type="Pfam" id="PF23191"/>
    </source>
</evidence>
<feature type="region of interest" description="Disordered" evidence="1">
    <location>
        <begin position="163"/>
        <end position="184"/>
    </location>
</feature>
<evidence type="ECO:0000256" key="1">
    <source>
        <dbReference type="SAM" id="MobiDB-lite"/>
    </source>
</evidence>
<dbReference type="AlphaFoldDB" id="E3S908"/>
<dbReference type="EMBL" id="GL537855">
    <property type="protein sequence ID" value="EFQ85525.1"/>
    <property type="molecule type" value="Genomic_DNA"/>
</dbReference>
<dbReference type="Pfam" id="PF23191">
    <property type="entry name" value="WHD_MCM3_C"/>
    <property type="match status" value="1"/>
</dbReference>
<dbReference type="KEGG" id="pte:PTT_19498"/>
<protein>
    <recommendedName>
        <fullName evidence="2">MCM3-like winged helix domain-containing protein</fullName>
    </recommendedName>
</protein>
<accession>E3S908</accession>
<evidence type="ECO:0000313" key="4">
    <source>
        <dbReference type="Proteomes" id="UP000001067"/>
    </source>
</evidence>
<organism evidence="4">
    <name type="scientific">Pyrenophora teres f. teres (strain 0-1)</name>
    <name type="common">Barley net blotch fungus</name>
    <name type="synonym">Drechslera teres f. teres</name>
    <dbReference type="NCBI Taxonomy" id="861557"/>
    <lineage>
        <taxon>Eukaryota</taxon>
        <taxon>Fungi</taxon>
        <taxon>Dikarya</taxon>
        <taxon>Ascomycota</taxon>
        <taxon>Pezizomycotina</taxon>
        <taxon>Dothideomycetes</taxon>
        <taxon>Pleosporomycetidae</taxon>
        <taxon>Pleosporales</taxon>
        <taxon>Pleosporineae</taxon>
        <taxon>Pleosporaceae</taxon>
        <taxon>Pyrenophora</taxon>
    </lineage>
</organism>
<dbReference type="Proteomes" id="UP000001067">
    <property type="component" value="Unassembled WGS sequence"/>
</dbReference>
<sequence>MASLQKSSSKNKYGFKQRTTRIPQAQTFTRPTGIQKKSKKKEPEASTDTDHKRKAQGLGKYGLEGREICPVVLGPDFAIRVEEDPVKIKAEEERTFDFPISINAAPLNTDCIHGLKEPGKLREYANMTREKREAHDYQCFDDTIERDREAARKCKAMLKSARENGKTQQCKGSQNNDLDNETWIDDGESTRSLLRQPHHYVQSNPTHCVSSPTPCPRPSTLSDARLKHFHSAFKEGVYFSDAQALYALQDLERRGEIRIHDDKVFFPDAFHLIPVDAERTEKRETRIPSTKRPLPSMSSQAEIVNVQQSVSSLASFHAPLSTERFNEFRKTLSKLVNNPESMKDKLVSAEQVWQGLNSVLAGRFNVREVQEALVRLSKRDEVNTVIGGRVYFL</sequence>
<keyword evidence="4" id="KW-1185">Reference proteome</keyword>
<reference evidence="3 4" key="1">
    <citation type="journal article" date="2010" name="Genome Biol.">
        <title>A first genome assembly of the barley fungal pathogen Pyrenophora teres f. teres.</title>
        <authorList>
            <person name="Ellwood S.R."/>
            <person name="Liu Z."/>
            <person name="Syme R.A."/>
            <person name="Lai Z."/>
            <person name="Hane J.K."/>
            <person name="Keiper F."/>
            <person name="Moffat C.S."/>
            <person name="Oliver R.P."/>
            <person name="Friesen T.L."/>
        </authorList>
    </citation>
    <scope>NUCLEOTIDE SEQUENCE [LARGE SCALE GENOMIC DNA]</scope>
    <source>
        <strain evidence="3 4">0-1</strain>
    </source>
</reference>
<name>E3S908_PYRTT</name>
<dbReference type="OrthoDB" id="10540055at2759"/>
<feature type="compositionally biased region" description="Polar residues" evidence="1">
    <location>
        <begin position="166"/>
        <end position="177"/>
    </location>
</feature>
<feature type="domain" description="MCM3-like winged helix" evidence="2">
    <location>
        <begin position="319"/>
        <end position="391"/>
    </location>
</feature>
<proteinExistence type="predicted"/>